<dbReference type="GO" id="GO:0005975">
    <property type="term" value="P:carbohydrate metabolic process"/>
    <property type="evidence" value="ECO:0007669"/>
    <property type="project" value="InterPro"/>
</dbReference>
<dbReference type="InterPro" id="IPR008928">
    <property type="entry name" value="6-hairpin_glycosidase_sf"/>
</dbReference>
<dbReference type="PANTHER" id="PTHR12526:SF572">
    <property type="entry name" value="BLL5144 PROTEIN"/>
    <property type="match status" value="1"/>
</dbReference>
<gene>
    <name evidence="3" type="ORF">JIN84_21730</name>
</gene>
<dbReference type="Pfam" id="PF13439">
    <property type="entry name" value="Glyco_transf_4"/>
    <property type="match status" value="1"/>
</dbReference>
<dbReference type="Proteomes" id="UP000600139">
    <property type="component" value="Unassembled WGS sequence"/>
</dbReference>
<organism evidence="3 4">
    <name type="scientific">Luteolibacter yonseiensis</name>
    <dbReference type="NCBI Taxonomy" id="1144680"/>
    <lineage>
        <taxon>Bacteria</taxon>
        <taxon>Pseudomonadati</taxon>
        <taxon>Verrucomicrobiota</taxon>
        <taxon>Verrucomicrobiia</taxon>
        <taxon>Verrucomicrobiales</taxon>
        <taxon>Verrucomicrobiaceae</taxon>
        <taxon>Luteolibacter</taxon>
    </lineage>
</organism>
<evidence type="ECO:0000313" key="3">
    <source>
        <dbReference type="EMBL" id="MBK1818257.1"/>
    </source>
</evidence>
<keyword evidence="4" id="KW-1185">Reference proteome</keyword>
<dbReference type="CDD" id="cd03822">
    <property type="entry name" value="GT4_mannosyltransferase-like"/>
    <property type="match status" value="1"/>
</dbReference>
<dbReference type="AlphaFoldDB" id="A0A934V9E7"/>
<name>A0A934V9E7_9BACT</name>
<accession>A0A934V9E7</accession>
<dbReference type="EMBL" id="JAENIK010000013">
    <property type="protein sequence ID" value="MBK1818257.1"/>
    <property type="molecule type" value="Genomic_DNA"/>
</dbReference>
<dbReference type="SUPFAM" id="SSF48208">
    <property type="entry name" value="Six-hairpin glycosidases"/>
    <property type="match status" value="1"/>
</dbReference>
<protein>
    <submittedName>
        <fullName evidence="3">Glycosyltransferase family 4 protein</fullName>
    </submittedName>
</protein>
<dbReference type="SUPFAM" id="SSF53756">
    <property type="entry name" value="UDP-Glycosyltransferase/glycogen phosphorylase"/>
    <property type="match status" value="1"/>
</dbReference>
<dbReference type="InterPro" id="IPR001296">
    <property type="entry name" value="Glyco_trans_1"/>
</dbReference>
<dbReference type="Gene3D" id="3.40.50.2000">
    <property type="entry name" value="Glycogen Phosphorylase B"/>
    <property type="match status" value="2"/>
</dbReference>
<dbReference type="GO" id="GO:0016757">
    <property type="term" value="F:glycosyltransferase activity"/>
    <property type="evidence" value="ECO:0007669"/>
    <property type="project" value="InterPro"/>
</dbReference>
<evidence type="ECO:0000259" key="1">
    <source>
        <dbReference type="Pfam" id="PF00534"/>
    </source>
</evidence>
<reference evidence="3" key="1">
    <citation type="submission" date="2021-01" db="EMBL/GenBank/DDBJ databases">
        <title>Modified the classification status of verrucomicrobia.</title>
        <authorList>
            <person name="Feng X."/>
        </authorList>
    </citation>
    <scope>NUCLEOTIDE SEQUENCE</scope>
    <source>
        <strain evidence="3">JCM 18052</strain>
    </source>
</reference>
<dbReference type="RefSeq" id="WP_200353206.1">
    <property type="nucleotide sequence ID" value="NZ_BAABHZ010000002.1"/>
</dbReference>
<dbReference type="PANTHER" id="PTHR12526">
    <property type="entry name" value="GLYCOSYLTRANSFERASE"/>
    <property type="match status" value="1"/>
</dbReference>
<feature type="domain" description="Glycosyltransferase subfamily 4-like N-terminal" evidence="2">
    <location>
        <begin position="48"/>
        <end position="172"/>
    </location>
</feature>
<dbReference type="Pfam" id="PF00534">
    <property type="entry name" value="Glycos_transf_1"/>
    <property type="match status" value="1"/>
</dbReference>
<comment type="caution">
    <text evidence="3">The sequence shown here is derived from an EMBL/GenBank/DDBJ whole genome shotgun (WGS) entry which is preliminary data.</text>
</comment>
<dbReference type="InterPro" id="IPR028098">
    <property type="entry name" value="Glyco_trans_4-like_N"/>
</dbReference>
<sequence>MYPELKRIAFLGGHTPRRCGIATFTSDLHEAVAAASPSTDCMVAAINDHQQRYVYPKSVRFELEERDPGSYRRAADYLNFNNVDVLSIQHEFGIFGGPAGSYLLGLLREVKMPVVTTLHTILTTPDIPQRKVMDELIRRSDRLVVMAQKGASILREVYGVDNGKIDVIPHGIPDVPLVDADVYKEQFGVGGRFVILTFGLLGPGKGIEYAIRALPSIVARHPEVVYVVLGATHPHLVAREGESYRLGLERLAEDYGVKEHVIFHNRFVSADDLKEFISAADIYLTPYPNEAQITSGTLAQAFGAGRAVVSTPYWHAQELITPETGVLVKARDSESIADGVLQLLDDPERMGAMRTRAYEQARAMTWPNVAASYLQSFNHAKADQRRVSRSAFAGWTLASRYDLPELRMDHLFRMTDGTGIFQHACYNVPNYNEGYCTDDNARALILCCRSDEHGGRASHANLDALLSTYLAFMAAAINRDTGRFRNFMAHDRRWLEEYGSEDSHGRAVWALGTCAARSRNDGHRLLSIELYERSLGVLEGFTSPRAWAAGLLGISEYLRTFPGHGQSNEMRSLLVSKLVEIWNQSADDDWPWFEQSLSYDNARLPEALILAGHAIPDPEALEIGLKALKWLASIQTTSSGHFRPVGSNGFYQRDGIRADFDQQPIEAQAMVSASLAAAAATSLTSWKKEAKRAFEWFLGRNDLGLPLYDPRTGGCCDGLHPDRVNSNQGAESTLAFAISLVDMHQAEEAFSASVQSA</sequence>
<proteinExistence type="predicted"/>
<evidence type="ECO:0000313" key="4">
    <source>
        <dbReference type="Proteomes" id="UP000600139"/>
    </source>
</evidence>
<evidence type="ECO:0000259" key="2">
    <source>
        <dbReference type="Pfam" id="PF13439"/>
    </source>
</evidence>
<feature type="domain" description="Glycosyl transferase family 1" evidence="1">
    <location>
        <begin position="189"/>
        <end position="359"/>
    </location>
</feature>